<dbReference type="SUPFAM" id="SSF53223">
    <property type="entry name" value="Aminoacid dehydrogenase-like, N-terminal domain"/>
    <property type="match status" value="1"/>
</dbReference>
<keyword evidence="3 12" id="KW-0554">One-carbon metabolism</keyword>
<comment type="caution">
    <text evidence="12">Lacks conserved residue(s) required for the propagation of feature annotation.</text>
</comment>
<evidence type="ECO:0000256" key="12">
    <source>
        <dbReference type="HAMAP-Rule" id="MF_01576"/>
    </source>
</evidence>
<keyword evidence="6 12" id="KW-0378">Hydrolase</keyword>
<keyword evidence="10 12" id="KW-0486">Methionine biosynthesis</keyword>
<dbReference type="FunFam" id="3.40.50.10860:FF:000005">
    <property type="entry name" value="C-1-tetrahydrofolate synthase, cytoplasmic, putative"/>
    <property type="match status" value="1"/>
</dbReference>
<evidence type="ECO:0000259" key="13">
    <source>
        <dbReference type="Pfam" id="PF00763"/>
    </source>
</evidence>
<evidence type="ECO:0000313" key="15">
    <source>
        <dbReference type="EMBL" id="MBB3932698.1"/>
    </source>
</evidence>
<dbReference type="GO" id="GO:0009086">
    <property type="term" value="P:methionine biosynthetic process"/>
    <property type="evidence" value="ECO:0007669"/>
    <property type="project" value="UniProtKB-KW"/>
</dbReference>
<dbReference type="EC" id="3.5.4.9" evidence="12"/>
<dbReference type="AlphaFoldDB" id="A0A840AU31"/>
<feature type="domain" description="Tetrahydrofolate dehydrogenase/cyclohydrolase catalytic" evidence="13">
    <location>
        <begin position="16"/>
        <end position="131"/>
    </location>
</feature>
<evidence type="ECO:0000256" key="8">
    <source>
        <dbReference type="ARBA" id="ARBA00023002"/>
    </source>
</evidence>
<comment type="subunit">
    <text evidence="2 12">Homodimer.</text>
</comment>
<dbReference type="InterPro" id="IPR020867">
    <property type="entry name" value="THF_DH/CycHdrlase_CS"/>
</dbReference>
<evidence type="ECO:0000256" key="3">
    <source>
        <dbReference type="ARBA" id="ARBA00022563"/>
    </source>
</evidence>
<dbReference type="InterPro" id="IPR046346">
    <property type="entry name" value="Aminoacid_DH-like_N_sf"/>
</dbReference>
<evidence type="ECO:0000256" key="7">
    <source>
        <dbReference type="ARBA" id="ARBA00022857"/>
    </source>
</evidence>
<dbReference type="GO" id="GO:0035999">
    <property type="term" value="P:tetrahydrofolate interconversion"/>
    <property type="evidence" value="ECO:0007669"/>
    <property type="project" value="UniProtKB-UniRule"/>
</dbReference>
<keyword evidence="5 12" id="KW-0658">Purine biosynthesis</keyword>
<name>A0A840AU31_9HYPH</name>
<comment type="pathway">
    <text evidence="1 12">One-carbon metabolism; tetrahydrofolate interconversion.</text>
</comment>
<dbReference type="Gene3D" id="3.40.50.10860">
    <property type="entry name" value="Leucine Dehydrogenase, chain A, domain 1"/>
    <property type="match status" value="1"/>
</dbReference>
<dbReference type="PROSITE" id="PS00767">
    <property type="entry name" value="THF_DHG_CYH_2"/>
    <property type="match status" value="1"/>
</dbReference>
<sequence length="310" mass="32089">MAHEPSSSADASALVLDGKAVAAEVTARIAAEVEHLVARGHRAPGLAVILVGEDPASQVYVGAKGRKAKELGFHSVQYTLPIDTGQDELLDLVAALNADAAIDGILVQMPLPKHLDPMAVIEAIDPAKDVDGFHPVNVGRLAIGERDRALISCTPAGCLTLIRRALPGGLAGLDALVIGRSNIVGKPMAQLLLQESCTVTIAHSRSHDLPALAARADILVAAVGRAEMVRGDWIKPGAVVIDVGMNRIPAPERGEGKTRLVGDVAYAEAAQRARAITPVPGGVGPMTIAMLMANTLTIACRSAGVEAPVF</sequence>
<dbReference type="NCBIfam" id="NF010783">
    <property type="entry name" value="PRK14186.1"/>
    <property type="match status" value="1"/>
</dbReference>
<evidence type="ECO:0000256" key="5">
    <source>
        <dbReference type="ARBA" id="ARBA00022755"/>
    </source>
</evidence>
<dbReference type="FunFam" id="3.40.50.720:FF:000006">
    <property type="entry name" value="Bifunctional protein FolD"/>
    <property type="match status" value="1"/>
</dbReference>
<comment type="catalytic activity">
    <reaction evidence="12">
        <text>(6R)-5,10-methylene-5,6,7,8-tetrahydrofolate + NADP(+) = (6R)-5,10-methenyltetrahydrofolate + NADPH</text>
        <dbReference type="Rhea" id="RHEA:22812"/>
        <dbReference type="ChEBI" id="CHEBI:15636"/>
        <dbReference type="ChEBI" id="CHEBI:57455"/>
        <dbReference type="ChEBI" id="CHEBI:57783"/>
        <dbReference type="ChEBI" id="CHEBI:58349"/>
        <dbReference type="EC" id="1.5.1.5"/>
    </reaction>
</comment>
<dbReference type="Pfam" id="PF02882">
    <property type="entry name" value="THF_DHG_CYH_C"/>
    <property type="match status" value="1"/>
</dbReference>
<dbReference type="GO" id="GO:0005829">
    <property type="term" value="C:cytosol"/>
    <property type="evidence" value="ECO:0007669"/>
    <property type="project" value="TreeGrafter"/>
</dbReference>
<evidence type="ECO:0000256" key="10">
    <source>
        <dbReference type="ARBA" id="ARBA00023167"/>
    </source>
</evidence>
<dbReference type="GO" id="GO:0004477">
    <property type="term" value="F:methenyltetrahydrofolate cyclohydrolase activity"/>
    <property type="evidence" value="ECO:0007669"/>
    <property type="project" value="UniProtKB-UniRule"/>
</dbReference>
<keyword evidence="8 12" id="KW-0560">Oxidoreductase</keyword>
<dbReference type="PRINTS" id="PR00085">
    <property type="entry name" value="THFDHDRGNASE"/>
</dbReference>
<dbReference type="SUPFAM" id="SSF51735">
    <property type="entry name" value="NAD(P)-binding Rossmann-fold domains"/>
    <property type="match status" value="1"/>
</dbReference>
<dbReference type="EC" id="1.5.1.5" evidence="12"/>
<protein>
    <recommendedName>
        <fullName evidence="12">Bifunctional protein FolD</fullName>
    </recommendedName>
    <domain>
        <recommendedName>
            <fullName evidence="12">Methylenetetrahydrofolate dehydrogenase</fullName>
            <ecNumber evidence="12">1.5.1.5</ecNumber>
        </recommendedName>
    </domain>
    <domain>
        <recommendedName>
            <fullName evidence="12">Methenyltetrahydrofolate cyclohydrolase</fullName>
            <ecNumber evidence="12">3.5.4.9</ecNumber>
        </recommendedName>
    </domain>
</protein>
<dbReference type="PANTHER" id="PTHR48099">
    <property type="entry name" value="C-1-TETRAHYDROFOLATE SYNTHASE, CYTOPLASMIC-RELATED"/>
    <property type="match status" value="1"/>
</dbReference>
<dbReference type="UniPathway" id="UPA00193"/>
<feature type="domain" description="Tetrahydrofolate dehydrogenase/cyclohydrolase NAD(P)-binding" evidence="14">
    <location>
        <begin position="152"/>
        <end position="301"/>
    </location>
</feature>
<evidence type="ECO:0000256" key="9">
    <source>
        <dbReference type="ARBA" id="ARBA00023102"/>
    </source>
</evidence>
<dbReference type="InterPro" id="IPR000672">
    <property type="entry name" value="THF_DH/CycHdrlase"/>
</dbReference>
<evidence type="ECO:0000259" key="14">
    <source>
        <dbReference type="Pfam" id="PF02882"/>
    </source>
</evidence>
<proteinExistence type="inferred from homology"/>
<dbReference type="CDD" id="cd01080">
    <property type="entry name" value="NAD_bind_m-THF_DH_Cyclohyd"/>
    <property type="match status" value="1"/>
</dbReference>
<keyword evidence="9 12" id="KW-0368">Histidine biosynthesis</keyword>
<dbReference type="InterPro" id="IPR020631">
    <property type="entry name" value="THF_DH/CycHdrlase_NAD-bd_dom"/>
</dbReference>
<comment type="caution">
    <text evidence="15">The sequence shown here is derived from an EMBL/GenBank/DDBJ whole genome shotgun (WGS) entry which is preliminary data.</text>
</comment>
<dbReference type="PROSITE" id="PS00766">
    <property type="entry name" value="THF_DHG_CYH_1"/>
    <property type="match status" value="1"/>
</dbReference>
<dbReference type="GO" id="GO:0000105">
    <property type="term" value="P:L-histidine biosynthetic process"/>
    <property type="evidence" value="ECO:0007669"/>
    <property type="project" value="UniProtKB-KW"/>
</dbReference>
<evidence type="ECO:0000256" key="6">
    <source>
        <dbReference type="ARBA" id="ARBA00022801"/>
    </source>
</evidence>
<comment type="catalytic activity">
    <reaction evidence="12">
        <text>(6R)-5,10-methenyltetrahydrofolate + H2O = (6R)-10-formyltetrahydrofolate + H(+)</text>
        <dbReference type="Rhea" id="RHEA:23700"/>
        <dbReference type="ChEBI" id="CHEBI:15377"/>
        <dbReference type="ChEBI" id="CHEBI:15378"/>
        <dbReference type="ChEBI" id="CHEBI:57455"/>
        <dbReference type="ChEBI" id="CHEBI:195366"/>
        <dbReference type="EC" id="3.5.4.9"/>
    </reaction>
</comment>
<reference evidence="15 16" key="1">
    <citation type="submission" date="2020-08" db="EMBL/GenBank/DDBJ databases">
        <title>Genomic Encyclopedia of Type Strains, Phase IV (KMG-IV): sequencing the most valuable type-strain genomes for metagenomic binning, comparative biology and taxonomic classification.</title>
        <authorList>
            <person name="Goeker M."/>
        </authorList>
    </citation>
    <scope>NUCLEOTIDE SEQUENCE [LARGE SCALE GENOMIC DNA]</scope>
    <source>
        <strain evidence="15 16">DSM 25966</strain>
    </source>
</reference>
<keyword evidence="7 12" id="KW-0521">NADP</keyword>
<dbReference type="InterPro" id="IPR020630">
    <property type="entry name" value="THF_DH/CycHdrlase_cat_dom"/>
</dbReference>
<dbReference type="EMBL" id="JACIDS010000005">
    <property type="protein sequence ID" value="MBB3932698.1"/>
    <property type="molecule type" value="Genomic_DNA"/>
</dbReference>
<dbReference type="NCBIfam" id="NF010785">
    <property type="entry name" value="PRK14188.1"/>
    <property type="match status" value="1"/>
</dbReference>
<dbReference type="HAMAP" id="MF_01576">
    <property type="entry name" value="THF_DHG_CYH"/>
    <property type="match status" value="1"/>
</dbReference>
<dbReference type="PANTHER" id="PTHR48099:SF5">
    <property type="entry name" value="C-1-TETRAHYDROFOLATE SYNTHASE, CYTOPLASMIC"/>
    <property type="match status" value="1"/>
</dbReference>
<comment type="similarity">
    <text evidence="12">Belongs to the tetrahydrofolate dehydrogenase/cyclohydrolase family.</text>
</comment>
<keyword evidence="11 12" id="KW-0511">Multifunctional enzyme</keyword>
<accession>A0A840AU31</accession>
<evidence type="ECO:0000313" key="16">
    <source>
        <dbReference type="Proteomes" id="UP000553963"/>
    </source>
</evidence>
<evidence type="ECO:0000256" key="2">
    <source>
        <dbReference type="ARBA" id="ARBA00011738"/>
    </source>
</evidence>
<dbReference type="InterPro" id="IPR036291">
    <property type="entry name" value="NAD(P)-bd_dom_sf"/>
</dbReference>
<gene>
    <name evidence="12" type="primary">folD</name>
    <name evidence="15" type="ORF">GGR25_003762</name>
</gene>
<dbReference type="NCBIfam" id="NF008058">
    <property type="entry name" value="PRK10792.1"/>
    <property type="match status" value="1"/>
</dbReference>
<dbReference type="RefSeq" id="WP_183400373.1">
    <property type="nucleotide sequence ID" value="NZ_JACIDS010000005.1"/>
</dbReference>
<dbReference type="Proteomes" id="UP000553963">
    <property type="component" value="Unassembled WGS sequence"/>
</dbReference>
<keyword evidence="4 12" id="KW-0028">Amino-acid biosynthesis</keyword>
<organism evidence="15 16">
    <name type="scientific">Kaistia hirudinis</name>
    <dbReference type="NCBI Taxonomy" id="1293440"/>
    <lineage>
        <taxon>Bacteria</taxon>
        <taxon>Pseudomonadati</taxon>
        <taxon>Pseudomonadota</taxon>
        <taxon>Alphaproteobacteria</taxon>
        <taxon>Hyphomicrobiales</taxon>
        <taxon>Kaistiaceae</taxon>
        <taxon>Kaistia</taxon>
    </lineage>
</organism>
<keyword evidence="16" id="KW-1185">Reference proteome</keyword>
<evidence type="ECO:0000256" key="1">
    <source>
        <dbReference type="ARBA" id="ARBA00004777"/>
    </source>
</evidence>
<comment type="function">
    <text evidence="12">Catalyzes the oxidation of 5,10-methylenetetrahydrofolate to 5,10-methenyltetrahydrofolate and then the hydrolysis of 5,10-methenyltetrahydrofolate to 10-formyltetrahydrofolate.</text>
</comment>
<dbReference type="Gene3D" id="3.40.50.720">
    <property type="entry name" value="NAD(P)-binding Rossmann-like Domain"/>
    <property type="match status" value="1"/>
</dbReference>
<dbReference type="Pfam" id="PF00763">
    <property type="entry name" value="THF_DHG_CYH"/>
    <property type="match status" value="1"/>
</dbReference>
<dbReference type="GO" id="GO:0006164">
    <property type="term" value="P:purine nucleotide biosynthetic process"/>
    <property type="evidence" value="ECO:0007669"/>
    <property type="project" value="UniProtKB-KW"/>
</dbReference>
<feature type="binding site" evidence="12">
    <location>
        <begin position="179"/>
        <end position="181"/>
    </location>
    <ligand>
        <name>NADP(+)</name>
        <dbReference type="ChEBI" id="CHEBI:58349"/>
    </ligand>
</feature>
<dbReference type="GO" id="GO:0004488">
    <property type="term" value="F:methylenetetrahydrofolate dehydrogenase (NADP+) activity"/>
    <property type="evidence" value="ECO:0007669"/>
    <property type="project" value="UniProtKB-UniRule"/>
</dbReference>
<evidence type="ECO:0000256" key="4">
    <source>
        <dbReference type="ARBA" id="ARBA00022605"/>
    </source>
</evidence>
<evidence type="ECO:0000256" key="11">
    <source>
        <dbReference type="ARBA" id="ARBA00023268"/>
    </source>
</evidence>